<dbReference type="GO" id="GO:0004888">
    <property type="term" value="F:transmembrane signaling receptor activity"/>
    <property type="evidence" value="ECO:0007669"/>
    <property type="project" value="InterPro"/>
</dbReference>
<evidence type="ECO:0000256" key="3">
    <source>
        <dbReference type="ARBA" id="ARBA00029447"/>
    </source>
</evidence>
<comment type="caution">
    <text evidence="6">The sequence shown here is derived from an EMBL/GenBank/DDBJ whole genome shotgun (WGS) entry which is preliminary data.</text>
</comment>
<evidence type="ECO:0000256" key="1">
    <source>
        <dbReference type="ARBA" id="ARBA00004370"/>
    </source>
</evidence>
<dbReference type="InterPro" id="IPR004090">
    <property type="entry name" value="Chemotax_Me-accpt_rcpt"/>
</dbReference>
<dbReference type="Gene3D" id="1.10.287.950">
    <property type="entry name" value="Methyl-accepting chemotaxis protein"/>
    <property type="match status" value="1"/>
</dbReference>
<evidence type="ECO:0000313" key="7">
    <source>
        <dbReference type="EMBL" id="PLR95586.1"/>
    </source>
</evidence>
<dbReference type="GO" id="GO:0006935">
    <property type="term" value="P:chemotaxis"/>
    <property type="evidence" value="ECO:0007669"/>
    <property type="project" value="InterPro"/>
</dbReference>
<evidence type="ECO:0000259" key="5">
    <source>
        <dbReference type="PROSITE" id="PS50111"/>
    </source>
</evidence>
<dbReference type="Proteomes" id="UP000235114">
    <property type="component" value="Unassembled WGS sequence"/>
</dbReference>
<feature type="domain" description="Methyl-accepting transducer" evidence="5">
    <location>
        <begin position="10"/>
        <end position="212"/>
    </location>
</feature>
<dbReference type="SMART" id="SM00283">
    <property type="entry name" value="MA"/>
    <property type="match status" value="1"/>
</dbReference>
<reference evidence="6 8" key="1">
    <citation type="submission" date="2017-11" db="EMBL/GenBank/DDBJ databases">
        <title>Comparitive Functional Genomics of Dry Heat Resistant strains isolated from the Viking Spacecraft.</title>
        <authorList>
            <person name="Seuylemezian A."/>
            <person name="Cooper K."/>
            <person name="Vaishampayan P."/>
        </authorList>
    </citation>
    <scope>NUCLEOTIDE SEQUENCE [LARGE SCALE GENOMIC DNA]</scope>
    <source>
        <strain evidence="6 8">M4.6</strain>
    </source>
</reference>
<evidence type="ECO:0000313" key="8">
    <source>
        <dbReference type="Proteomes" id="UP000234951"/>
    </source>
</evidence>
<dbReference type="SUPFAM" id="SSF58104">
    <property type="entry name" value="Methyl-accepting chemotaxis protein (MCP) signaling domain"/>
    <property type="match status" value="1"/>
</dbReference>
<dbReference type="Pfam" id="PF00015">
    <property type="entry name" value="MCPsignal"/>
    <property type="match status" value="1"/>
</dbReference>
<evidence type="ECO:0000313" key="6">
    <source>
        <dbReference type="EMBL" id="PLR82415.1"/>
    </source>
</evidence>
<evidence type="ECO:0000256" key="2">
    <source>
        <dbReference type="ARBA" id="ARBA00023224"/>
    </source>
</evidence>
<organism evidence="6 8">
    <name type="scientific">Bacillus canaveralius</name>
    <dbReference type="NCBI Taxonomy" id="1403243"/>
    <lineage>
        <taxon>Bacteria</taxon>
        <taxon>Bacillati</taxon>
        <taxon>Bacillota</taxon>
        <taxon>Bacilli</taxon>
        <taxon>Bacillales</taxon>
        <taxon>Bacillaceae</taxon>
        <taxon>Bacillus</taxon>
    </lineage>
</organism>
<dbReference type="Proteomes" id="UP000234951">
    <property type="component" value="Unassembled WGS sequence"/>
</dbReference>
<dbReference type="EMBL" id="PGVD01000037">
    <property type="protein sequence ID" value="PLR95586.1"/>
    <property type="molecule type" value="Genomic_DNA"/>
</dbReference>
<evidence type="ECO:0000313" key="9">
    <source>
        <dbReference type="Proteomes" id="UP000235114"/>
    </source>
</evidence>
<dbReference type="InterPro" id="IPR004089">
    <property type="entry name" value="MCPsignal_dom"/>
</dbReference>
<reference evidence="7 9" key="2">
    <citation type="submission" date="2017-12" db="EMBL/GenBank/DDBJ databases">
        <title>Comparative Functional Genomics of Dry Heat Resistant strains isolated from the Viking Spacecraft.</title>
        <authorList>
            <person name="Seuylemezian A."/>
            <person name="Cooper K."/>
            <person name="Vaishampayan P."/>
        </authorList>
    </citation>
    <scope>NUCLEOTIDE SEQUENCE [LARGE SCALE GENOMIC DNA]</scope>
    <source>
        <strain evidence="7 9">ATCC 29669</strain>
    </source>
</reference>
<protein>
    <recommendedName>
        <fullName evidence="5">Methyl-accepting transducer domain-containing protein</fullName>
    </recommendedName>
</protein>
<name>A0A2N5GL97_9BACI</name>
<dbReference type="PROSITE" id="PS50111">
    <property type="entry name" value="CHEMOTAXIS_TRANSDUC_2"/>
    <property type="match status" value="1"/>
</dbReference>
<comment type="similarity">
    <text evidence="3">Belongs to the methyl-accepting chemotaxis (MCP) protein family.</text>
</comment>
<accession>A0A2N5GL97</accession>
<dbReference type="PANTHER" id="PTHR32089:SF114">
    <property type="entry name" value="METHYL-ACCEPTING CHEMOTAXIS PROTEIN MCPB"/>
    <property type="match status" value="1"/>
</dbReference>
<keyword evidence="9" id="KW-1185">Reference proteome</keyword>
<comment type="subcellular location">
    <subcellularLocation>
        <location evidence="1">Membrane</location>
    </subcellularLocation>
</comment>
<dbReference type="PANTHER" id="PTHR32089">
    <property type="entry name" value="METHYL-ACCEPTING CHEMOTAXIS PROTEIN MCPB"/>
    <property type="match status" value="1"/>
</dbReference>
<dbReference type="PRINTS" id="PR00260">
    <property type="entry name" value="CHEMTRNSDUCR"/>
</dbReference>
<dbReference type="OrthoDB" id="9810264at2"/>
<gene>
    <name evidence="6" type="ORF">CU635_11420</name>
    <name evidence="7" type="ORF">CVD25_13755</name>
</gene>
<dbReference type="GO" id="GO:0007165">
    <property type="term" value="P:signal transduction"/>
    <property type="evidence" value="ECO:0007669"/>
    <property type="project" value="UniProtKB-KW"/>
</dbReference>
<sequence length="227" mass="24533">MSFLLNSFFRLVDIAIAQMEMINQNTSETGSVIQMLNEKSLEIEKIVSLIKSIAEQTNLLALNAAIESARAGEHGKGFAVVAAEVRKLAEQSGESTGQINNLIKDIQQSVNQAVESTIKGENAVKTGTELVNNAGHSFEEITTAVVQVVDRLKDVTTSMDQINEGTFSLVDTMVGVNETTVKKSEYAQEIAAATEEQTASMEEVSAATVTLAQTAQELQSIARQFKF</sequence>
<dbReference type="AlphaFoldDB" id="A0A2N5GL97"/>
<dbReference type="GO" id="GO:0016020">
    <property type="term" value="C:membrane"/>
    <property type="evidence" value="ECO:0007669"/>
    <property type="project" value="UniProtKB-SubCell"/>
</dbReference>
<dbReference type="EMBL" id="PGVA01000026">
    <property type="protein sequence ID" value="PLR82415.1"/>
    <property type="molecule type" value="Genomic_DNA"/>
</dbReference>
<evidence type="ECO:0000256" key="4">
    <source>
        <dbReference type="PROSITE-ProRule" id="PRU00284"/>
    </source>
</evidence>
<proteinExistence type="inferred from homology"/>
<keyword evidence="2 4" id="KW-0807">Transducer</keyword>